<dbReference type="Proteomes" id="UP001138500">
    <property type="component" value="Unassembled WGS sequence"/>
</dbReference>
<feature type="region of interest" description="Disordered" evidence="2">
    <location>
        <begin position="133"/>
        <end position="168"/>
    </location>
</feature>
<feature type="coiled-coil region" evidence="1">
    <location>
        <begin position="179"/>
        <end position="213"/>
    </location>
</feature>
<proteinExistence type="predicted"/>
<accession>A0A9W7SQ53</accession>
<name>A0A9W7SQ53_9PEZI</name>
<dbReference type="OrthoDB" id="3873733at2759"/>
<evidence type="ECO:0000256" key="1">
    <source>
        <dbReference type="SAM" id="Coils"/>
    </source>
</evidence>
<protein>
    <submittedName>
        <fullName evidence="3">Uncharacterized protein</fullName>
    </submittedName>
</protein>
<evidence type="ECO:0000313" key="3">
    <source>
        <dbReference type="EMBL" id="KAH9826541.1"/>
    </source>
</evidence>
<keyword evidence="1" id="KW-0175">Coiled coil</keyword>
<reference evidence="3 4" key="2">
    <citation type="journal article" date="2021" name="Curr. Genet.">
        <title>Genetic response to nitrogen starvation in the aggressive Eucalyptus foliar pathogen Teratosphaeria destructans.</title>
        <authorList>
            <person name="Havenga M."/>
            <person name="Wingfield B.D."/>
            <person name="Wingfield M.J."/>
            <person name="Dreyer L.L."/>
            <person name="Roets F."/>
            <person name="Aylward J."/>
        </authorList>
    </citation>
    <scope>NUCLEOTIDE SEQUENCE [LARGE SCALE GENOMIC DNA]</scope>
    <source>
        <strain evidence="3">CMW44962</strain>
    </source>
</reference>
<evidence type="ECO:0000256" key="2">
    <source>
        <dbReference type="SAM" id="MobiDB-lite"/>
    </source>
</evidence>
<gene>
    <name evidence="3" type="ORF">Tdes44962_MAKER00505</name>
</gene>
<feature type="region of interest" description="Disordered" evidence="2">
    <location>
        <begin position="38"/>
        <end position="58"/>
    </location>
</feature>
<feature type="coiled-coil region" evidence="1">
    <location>
        <begin position="253"/>
        <end position="280"/>
    </location>
</feature>
<comment type="caution">
    <text evidence="3">The sequence shown here is derived from an EMBL/GenBank/DDBJ whole genome shotgun (WGS) entry which is preliminary data.</text>
</comment>
<dbReference type="AlphaFoldDB" id="A0A9W7SQ53"/>
<evidence type="ECO:0000313" key="4">
    <source>
        <dbReference type="Proteomes" id="UP001138500"/>
    </source>
</evidence>
<organism evidence="3 4">
    <name type="scientific">Teratosphaeria destructans</name>
    <dbReference type="NCBI Taxonomy" id="418781"/>
    <lineage>
        <taxon>Eukaryota</taxon>
        <taxon>Fungi</taxon>
        <taxon>Dikarya</taxon>
        <taxon>Ascomycota</taxon>
        <taxon>Pezizomycotina</taxon>
        <taxon>Dothideomycetes</taxon>
        <taxon>Dothideomycetidae</taxon>
        <taxon>Mycosphaerellales</taxon>
        <taxon>Teratosphaeriaceae</taxon>
        <taxon>Teratosphaeria</taxon>
    </lineage>
</organism>
<dbReference type="EMBL" id="RIBY02001978">
    <property type="protein sequence ID" value="KAH9826541.1"/>
    <property type="molecule type" value="Genomic_DNA"/>
</dbReference>
<keyword evidence="4" id="KW-1185">Reference proteome</keyword>
<reference evidence="3 4" key="1">
    <citation type="journal article" date="2018" name="IMA Fungus">
        <title>IMA Genome-F 10: Nine draft genome sequences of Claviceps purpurea s.lat., including C. arundinis, C. humidiphila, and C. cf. spartinae, pseudomolecules for the pitch canker pathogen Fusarium circinatum, draft genome of Davidsoniella eucalypti, Grosmannia galeiformis, Quambalaria eucalypti, and Teratosphaeria destructans.</title>
        <authorList>
            <person name="Wingfield B.D."/>
            <person name="Liu M."/>
            <person name="Nguyen H.D."/>
            <person name="Lane F.A."/>
            <person name="Morgan S.W."/>
            <person name="De Vos L."/>
            <person name="Wilken P.M."/>
            <person name="Duong T.A."/>
            <person name="Aylward J."/>
            <person name="Coetzee M.P."/>
            <person name="Dadej K."/>
            <person name="De Beer Z.W."/>
            <person name="Findlay W."/>
            <person name="Havenga M."/>
            <person name="Kolarik M."/>
            <person name="Menzies J.G."/>
            <person name="Naidoo K."/>
            <person name="Pochopski O."/>
            <person name="Shoukouhi P."/>
            <person name="Santana Q.C."/>
            <person name="Seifert K.A."/>
            <person name="Soal N."/>
            <person name="Steenkamp E.T."/>
            <person name="Tatham C.T."/>
            <person name="van der Nest M.A."/>
            <person name="Wingfield M.J."/>
        </authorList>
    </citation>
    <scope>NUCLEOTIDE SEQUENCE [LARGE SCALE GENOMIC DNA]</scope>
    <source>
        <strain evidence="3">CMW44962</strain>
    </source>
</reference>
<feature type="region of interest" description="Disordered" evidence="2">
    <location>
        <begin position="229"/>
        <end position="250"/>
    </location>
</feature>
<sequence>MNNLPPTCLTPAPSHRNMTDAERDQHVLDLLTEAQVTVKNKQKGSEQRAPLGVDSKNMDSQLDVNVGLTHASADLQERNGGSSGNVLVAKQKKRKKIVAWYLRWEEKREIKQLLKIVKVNIAALLKEAPALDAEVKRSHTKTQELTESAKANPRPSLPPARDGPDELFIRPADAPLSRYEELVNAHNEVVEQYAAIEAQVRKLKRRVVDFTNAVKEVDAANTGSGERLEKLKGAGKGGKSKQGRNFTKLDHDVEALDNAARNLDREVEEVEKDVRVARDVLKGASG</sequence>
<feature type="compositionally biased region" description="Basic and acidic residues" evidence="2">
    <location>
        <begin position="133"/>
        <end position="144"/>
    </location>
</feature>